<keyword evidence="4" id="KW-1185">Reference proteome</keyword>
<evidence type="ECO:0000313" key="4">
    <source>
        <dbReference type="Proteomes" id="UP000325684"/>
    </source>
</evidence>
<dbReference type="Gene3D" id="3.30.530.20">
    <property type="match status" value="1"/>
</dbReference>
<dbReference type="GO" id="GO:0045333">
    <property type="term" value="P:cellular respiration"/>
    <property type="evidence" value="ECO:0007669"/>
    <property type="project" value="InterPro"/>
</dbReference>
<comment type="caution">
    <text evidence="3">The sequence shown here is derived from an EMBL/GenBank/DDBJ whole genome shotgun (WGS) entry which is preliminary data.</text>
</comment>
<dbReference type="RefSeq" id="WP_150945945.1">
    <property type="nucleotide sequence ID" value="NZ_VCMV01000024.1"/>
</dbReference>
<reference evidence="3 4" key="1">
    <citation type="journal article" date="2019" name="Microorganisms">
        <title>Genome Insights into the Novel Species Microvirga brassicacearum, a Rapeseed Endophyte with Biotechnological Potential.</title>
        <authorList>
            <person name="Jimenez-Gomez A."/>
            <person name="Saati-Santamaria Z."/>
            <person name="Igual J.M."/>
            <person name="Rivas R."/>
            <person name="Mateos P.F."/>
            <person name="Garcia-Fraile P."/>
        </authorList>
    </citation>
    <scope>NUCLEOTIDE SEQUENCE [LARGE SCALE GENOMIC DNA]</scope>
    <source>
        <strain evidence="3 4">CDVBN77</strain>
    </source>
</reference>
<comment type="similarity">
    <text evidence="1">Belongs to the ribosome association toxin RatA family.</text>
</comment>
<dbReference type="CDD" id="cd07813">
    <property type="entry name" value="COQ10p_like"/>
    <property type="match status" value="1"/>
</dbReference>
<dbReference type="PANTHER" id="PTHR12901:SF10">
    <property type="entry name" value="COENZYME Q-BINDING PROTEIN COQ10, MITOCHONDRIAL"/>
    <property type="match status" value="1"/>
</dbReference>
<sequence length="161" mass="18273">MPTFRSMRQVKHSAAEMFALVADVESYPEFVPLCESLRVVRRAQSGEGIETVVAAMSVGYKAIRESFTSRVELDHPRLRIDVEYVDGPFKFLENRWTFRDLPTGSEVGFYINYEFKSFALGVLMGAVFDKAFRKFAEAFEERADLIYSADSRSGRVGSSRA</sequence>
<protein>
    <submittedName>
        <fullName evidence="3">Type II toxin-antitoxin system RatA family toxin</fullName>
    </submittedName>
</protein>
<feature type="domain" description="Coenzyme Q-binding protein COQ10 START" evidence="2">
    <location>
        <begin position="10"/>
        <end position="140"/>
    </location>
</feature>
<evidence type="ECO:0000256" key="1">
    <source>
        <dbReference type="ARBA" id="ARBA00008918"/>
    </source>
</evidence>
<dbReference type="AlphaFoldDB" id="A0A5N3P8P6"/>
<organism evidence="3 4">
    <name type="scientific">Microvirga brassicacearum</name>
    <dbReference type="NCBI Taxonomy" id="2580413"/>
    <lineage>
        <taxon>Bacteria</taxon>
        <taxon>Pseudomonadati</taxon>
        <taxon>Pseudomonadota</taxon>
        <taxon>Alphaproteobacteria</taxon>
        <taxon>Hyphomicrobiales</taxon>
        <taxon>Methylobacteriaceae</taxon>
        <taxon>Microvirga</taxon>
    </lineage>
</organism>
<dbReference type="Proteomes" id="UP000325684">
    <property type="component" value="Unassembled WGS sequence"/>
</dbReference>
<accession>A0A5N3P8P6</accession>
<dbReference type="InterPro" id="IPR023393">
    <property type="entry name" value="START-like_dom_sf"/>
</dbReference>
<proteinExistence type="inferred from homology"/>
<dbReference type="Pfam" id="PF03364">
    <property type="entry name" value="Polyketide_cyc"/>
    <property type="match status" value="1"/>
</dbReference>
<dbReference type="EMBL" id="VCMV01000024">
    <property type="protein sequence ID" value="KAB0266103.1"/>
    <property type="molecule type" value="Genomic_DNA"/>
</dbReference>
<name>A0A5N3P8P6_9HYPH</name>
<evidence type="ECO:0000259" key="2">
    <source>
        <dbReference type="Pfam" id="PF03364"/>
    </source>
</evidence>
<dbReference type="GO" id="GO:0048039">
    <property type="term" value="F:ubiquinone binding"/>
    <property type="evidence" value="ECO:0007669"/>
    <property type="project" value="InterPro"/>
</dbReference>
<dbReference type="OrthoDB" id="9804759at2"/>
<dbReference type="PANTHER" id="PTHR12901">
    <property type="entry name" value="SPERM PROTEIN HOMOLOG"/>
    <property type="match status" value="1"/>
</dbReference>
<dbReference type="SUPFAM" id="SSF55961">
    <property type="entry name" value="Bet v1-like"/>
    <property type="match status" value="1"/>
</dbReference>
<dbReference type="InterPro" id="IPR044996">
    <property type="entry name" value="COQ10-like"/>
</dbReference>
<evidence type="ECO:0000313" key="3">
    <source>
        <dbReference type="EMBL" id="KAB0266103.1"/>
    </source>
</evidence>
<gene>
    <name evidence="3" type="ORF">FEZ63_15190</name>
</gene>
<dbReference type="InterPro" id="IPR005031">
    <property type="entry name" value="COQ10_START"/>
</dbReference>